<dbReference type="FunFam" id="1.10.10.10:FF:000001">
    <property type="entry name" value="LysR family transcriptional regulator"/>
    <property type="match status" value="1"/>
</dbReference>
<evidence type="ECO:0000259" key="5">
    <source>
        <dbReference type="PROSITE" id="PS50931"/>
    </source>
</evidence>
<dbReference type="GO" id="GO:0003677">
    <property type="term" value="F:DNA binding"/>
    <property type="evidence" value="ECO:0007669"/>
    <property type="project" value="UniProtKB-KW"/>
</dbReference>
<comment type="caution">
    <text evidence="6">The sequence shown here is derived from an EMBL/GenBank/DDBJ whole genome shotgun (WGS) entry which is preliminary data.</text>
</comment>
<dbReference type="PANTHER" id="PTHR30419:SF28">
    <property type="entry name" value="HTH-TYPE TRANSCRIPTIONAL REGULATOR BSDA"/>
    <property type="match status" value="1"/>
</dbReference>
<gene>
    <name evidence="6" type="ORF">H7C18_10580</name>
</gene>
<dbReference type="AlphaFoldDB" id="A0A7X0SK55"/>
<name>A0A7X0SK55_9BACL</name>
<dbReference type="GO" id="GO:0005829">
    <property type="term" value="C:cytosol"/>
    <property type="evidence" value="ECO:0007669"/>
    <property type="project" value="TreeGrafter"/>
</dbReference>
<sequence>MELLQLHYFRTVARLEHMTKAAEKLRVAQPALSKTIARLEQSLGVSLFDRQGRQIRLNTFGRAFLAKAETALNALEEGRSELMDMAGLDHGSVQLASPILHRLSGAIGAFREERPEVNFLLTNTSNEEMVRLLEEGKIDYGFTSLPIGKQRISELPILKEEVYLAVPPGHKLANRSSVTMSEAAGESFIGYKKDHIFRARDDALFQKAGITPNIVCEVNDPSVKASLIRAGIGISFVGACNKSAEAPLDPLVLLQIESPACLGTFQLVWQNQHYLSKAALAFREFVIRYYAED</sequence>
<dbReference type="Gene3D" id="3.40.190.290">
    <property type="match status" value="1"/>
</dbReference>
<keyword evidence="3" id="KW-0238">DNA-binding</keyword>
<organism evidence="6 7">
    <name type="scientific">Cohnella zeiphila</name>
    <dbReference type="NCBI Taxonomy" id="2761120"/>
    <lineage>
        <taxon>Bacteria</taxon>
        <taxon>Bacillati</taxon>
        <taxon>Bacillota</taxon>
        <taxon>Bacilli</taxon>
        <taxon>Bacillales</taxon>
        <taxon>Paenibacillaceae</taxon>
        <taxon>Cohnella</taxon>
    </lineage>
</organism>
<evidence type="ECO:0000313" key="6">
    <source>
        <dbReference type="EMBL" id="MBB6731351.1"/>
    </source>
</evidence>
<comment type="similarity">
    <text evidence="1">Belongs to the LysR transcriptional regulatory family.</text>
</comment>
<dbReference type="EMBL" id="JACJVO010000011">
    <property type="protein sequence ID" value="MBB6731351.1"/>
    <property type="molecule type" value="Genomic_DNA"/>
</dbReference>
<evidence type="ECO:0000256" key="2">
    <source>
        <dbReference type="ARBA" id="ARBA00023015"/>
    </source>
</evidence>
<evidence type="ECO:0000256" key="4">
    <source>
        <dbReference type="ARBA" id="ARBA00023163"/>
    </source>
</evidence>
<keyword evidence="7" id="KW-1185">Reference proteome</keyword>
<dbReference type="CDD" id="cd05466">
    <property type="entry name" value="PBP2_LTTR_substrate"/>
    <property type="match status" value="1"/>
</dbReference>
<feature type="domain" description="HTH lysR-type" evidence="5">
    <location>
        <begin position="1"/>
        <end position="58"/>
    </location>
</feature>
<evidence type="ECO:0000313" key="7">
    <source>
        <dbReference type="Proteomes" id="UP000564644"/>
    </source>
</evidence>
<accession>A0A7X0SK55</accession>
<dbReference type="RefSeq" id="WP_185129023.1">
    <property type="nucleotide sequence ID" value="NZ_JACJVO010000011.1"/>
</dbReference>
<protein>
    <submittedName>
        <fullName evidence="6">LysR family transcriptional regulator</fullName>
    </submittedName>
</protein>
<dbReference type="InterPro" id="IPR000847">
    <property type="entry name" value="LysR_HTH_N"/>
</dbReference>
<dbReference type="InterPro" id="IPR050950">
    <property type="entry name" value="HTH-type_LysR_regulators"/>
</dbReference>
<dbReference type="PRINTS" id="PR00039">
    <property type="entry name" value="HTHLYSR"/>
</dbReference>
<dbReference type="InterPro" id="IPR005119">
    <property type="entry name" value="LysR_subst-bd"/>
</dbReference>
<dbReference type="PANTHER" id="PTHR30419">
    <property type="entry name" value="HTH-TYPE TRANSCRIPTIONAL REGULATOR YBHD"/>
    <property type="match status" value="1"/>
</dbReference>
<dbReference type="Proteomes" id="UP000564644">
    <property type="component" value="Unassembled WGS sequence"/>
</dbReference>
<evidence type="ECO:0000256" key="3">
    <source>
        <dbReference type="ARBA" id="ARBA00023125"/>
    </source>
</evidence>
<dbReference type="PROSITE" id="PS50931">
    <property type="entry name" value="HTH_LYSR"/>
    <property type="match status" value="1"/>
</dbReference>
<dbReference type="SUPFAM" id="SSF46785">
    <property type="entry name" value="Winged helix' DNA-binding domain"/>
    <property type="match status" value="1"/>
</dbReference>
<dbReference type="InterPro" id="IPR036390">
    <property type="entry name" value="WH_DNA-bd_sf"/>
</dbReference>
<keyword evidence="4" id="KW-0804">Transcription</keyword>
<evidence type="ECO:0000256" key="1">
    <source>
        <dbReference type="ARBA" id="ARBA00009437"/>
    </source>
</evidence>
<dbReference type="Pfam" id="PF00126">
    <property type="entry name" value="HTH_1"/>
    <property type="match status" value="1"/>
</dbReference>
<dbReference type="InterPro" id="IPR036388">
    <property type="entry name" value="WH-like_DNA-bd_sf"/>
</dbReference>
<dbReference type="Pfam" id="PF03466">
    <property type="entry name" value="LysR_substrate"/>
    <property type="match status" value="1"/>
</dbReference>
<keyword evidence="2" id="KW-0805">Transcription regulation</keyword>
<proteinExistence type="inferred from homology"/>
<dbReference type="SUPFAM" id="SSF53850">
    <property type="entry name" value="Periplasmic binding protein-like II"/>
    <property type="match status" value="1"/>
</dbReference>
<dbReference type="Gene3D" id="1.10.10.10">
    <property type="entry name" value="Winged helix-like DNA-binding domain superfamily/Winged helix DNA-binding domain"/>
    <property type="match status" value="1"/>
</dbReference>
<dbReference type="GO" id="GO:0003700">
    <property type="term" value="F:DNA-binding transcription factor activity"/>
    <property type="evidence" value="ECO:0007669"/>
    <property type="project" value="InterPro"/>
</dbReference>
<reference evidence="6 7" key="1">
    <citation type="submission" date="2020-08" db="EMBL/GenBank/DDBJ databases">
        <title>Cohnella phylogeny.</title>
        <authorList>
            <person name="Dunlap C."/>
        </authorList>
    </citation>
    <scope>NUCLEOTIDE SEQUENCE [LARGE SCALE GENOMIC DNA]</scope>
    <source>
        <strain evidence="6 7">CBP 2801</strain>
    </source>
</reference>